<keyword evidence="1" id="KW-0472">Membrane</keyword>
<dbReference type="Proteomes" id="UP000289862">
    <property type="component" value="Plasmid 2"/>
</dbReference>
<reference evidence="2 3" key="1">
    <citation type="submission" date="2019-01" db="EMBL/GenBank/DDBJ databases">
        <authorList>
            <consortium name="Pathogen Informatics"/>
        </authorList>
    </citation>
    <scope>NUCLEOTIDE SEQUENCE [LARGE SCALE GENOMIC DNA]</scope>
    <source>
        <strain evidence="2 3">NCTC10186</strain>
        <plasmid evidence="3">2</plasmid>
    </source>
</reference>
<proteinExistence type="predicted"/>
<keyword evidence="1" id="KW-1133">Transmembrane helix</keyword>
<evidence type="ECO:0000313" key="2">
    <source>
        <dbReference type="EMBL" id="VEU73107.1"/>
    </source>
</evidence>
<dbReference type="EMBL" id="LR215032">
    <property type="protein sequence ID" value="VEU73107.1"/>
    <property type="molecule type" value="Genomic_DNA"/>
</dbReference>
<protein>
    <submittedName>
        <fullName evidence="2">Uncharacterized protein</fullName>
    </submittedName>
</protein>
<evidence type="ECO:0000313" key="3">
    <source>
        <dbReference type="Proteomes" id="UP000289862"/>
    </source>
</evidence>
<accession>A0A449B031</accession>
<keyword evidence="2" id="KW-0614">Plasmid</keyword>
<feature type="transmembrane region" description="Helical" evidence="1">
    <location>
        <begin position="70"/>
        <end position="93"/>
    </location>
</feature>
<dbReference type="AlphaFoldDB" id="A0A449B031"/>
<keyword evidence="3" id="KW-1185">Reference proteome</keyword>
<dbReference type="RefSeq" id="WP_119572277.1">
    <property type="nucleotide sequence ID" value="NZ_LR215032.1"/>
</dbReference>
<dbReference type="OrthoDB" id="401399at2"/>
<feature type="transmembrane region" description="Helical" evidence="1">
    <location>
        <begin position="21"/>
        <end position="50"/>
    </location>
</feature>
<organism evidence="2 3">
    <name type="scientific">Mycoplasmopsis gallopavonis</name>
    <dbReference type="NCBI Taxonomy" id="76629"/>
    <lineage>
        <taxon>Bacteria</taxon>
        <taxon>Bacillati</taxon>
        <taxon>Mycoplasmatota</taxon>
        <taxon>Mycoplasmoidales</taxon>
        <taxon>Metamycoplasmataceae</taxon>
        <taxon>Mycoplasmopsis</taxon>
    </lineage>
</organism>
<gene>
    <name evidence="2" type="ORF">NCTC10186_00596</name>
</gene>
<dbReference type="KEGG" id="mgal:NCTC10186_00596"/>
<evidence type="ECO:0000256" key="1">
    <source>
        <dbReference type="SAM" id="Phobius"/>
    </source>
</evidence>
<geneLocation type="plasmid" evidence="2 3">
    <name>2</name>
</geneLocation>
<sequence>MNKLIKALNKKIISDRRKLKIYKILDTLISISIAAFNLSIIIVAIITLITLIRYKNRHSEIANQISQNSFWTLVALTSLIIIAFIITIVLAIYKYNSRQNEYKKIYNTLRYLQIKHDAGEINDEKLNEFVNKLWIKATTKTKLTVSKIIKDQITSGGK</sequence>
<name>A0A449B031_9BACT</name>
<keyword evidence="1" id="KW-0812">Transmembrane</keyword>